<dbReference type="SMART" id="SM00530">
    <property type="entry name" value="HTH_XRE"/>
    <property type="match status" value="1"/>
</dbReference>
<evidence type="ECO:0000259" key="1">
    <source>
        <dbReference type="PROSITE" id="PS50943"/>
    </source>
</evidence>
<dbReference type="RefSeq" id="YP_001165284.1">
    <property type="nucleotide sequence ID" value="NC_009382.1"/>
</dbReference>
<dbReference type="SUPFAM" id="SSF47413">
    <property type="entry name" value="lambda repressor-like DNA-binding domains"/>
    <property type="match status" value="1"/>
</dbReference>
<keyword evidence="3" id="KW-1185">Reference proteome</keyword>
<dbReference type="PROSITE" id="PS50943">
    <property type="entry name" value="HTH_CROC1"/>
    <property type="match status" value="1"/>
</dbReference>
<keyword evidence="2" id="KW-0238">DNA-binding</keyword>
<dbReference type="KEGG" id="vg:5247133"/>
<dbReference type="GO" id="GO:0003677">
    <property type="term" value="F:DNA binding"/>
    <property type="evidence" value="ECO:0007669"/>
    <property type="project" value="UniProtKB-KW"/>
</dbReference>
<accession>A4PE57</accession>
<evidence type="ECO:0000313" key="3">
    <source>
        <dbReference type="Proteomes" id="UP000000227"/>
    </source>
</evidence>
<dbReference type="OrthoDB" id="24944at10239"/>
<dbReference type="InterPro" id="IPR010982">
    <property type="entry name" value="Lambda_DNA-bd_dom_sf"/>
</dbReference>
<evidence type="ECO:0000313" key="2">
    <source>
        <dbReference type="EMBL" id="BAF52412.1"/>
    </source>
</evidence>
<dbReference type="GeneID" id="5247133"/>
<name>A4PE57_9CAUD</name>
<feature type="domain" description="HTH cro/C1-type" evidence="1">
    <location>
        <begin position="7"/>
        <end position="47"/>
    </location>
</feature>
<dbReference type="EMBL" id="AB276040">
    <property type="protein sequence ID" value="BAF52412.1"/>
    <property type="molecule type" value="Genomic_DNA"/>
</dbReference>
<dbReference type="InterPro" id="IPR001387">
    <property type="entry name" value="Cro/C1-type_HTH"/>
</dbReference>
<dbReference type="Proteomes" id="UP000000227">
    <property type="component" value="Segment"/>
</dbReference>
<sequence>MHYGDRLAEERGRLGLSQIEMAQSGGVSARTYAYYESGEREPGIESLNSWHAIGADVLYIVLGLHMPTLLSSEEEQILNGYRKLDERGRAGVLALIGGMQPPPRERASIRVGGNVGQYVEGNQTGTVNIDMSKLDKKS</sequence>
<proteinExistence type="predicted"/>
<dbReference type="CDD" id="cd00093">
    <property type="entry name" value="HTH_XRE"/>
    <property type="match status" value="1"/>
</dbReference>
<reference evidence="3" key="1">
    <citation type="journal article" date="2008" name="J. Bacteriol.">
        <title>Genomic characterization of Ralstonia solanacearum phage phiRSA1 and its related prophage (phiRSX) in strain GMI1000.</title>
        <authorList>
            <person name="Fujiwara A."/>
            <person name="Kawasaki T."/>
            <person name="Usami S."/>
            <person name="Fujie M."/>
            <person name="Yamada T."/>
        </authorList>
    </citation>
    <scope>NUCLEOTIDE SEQUENCE</scope>
</reference>
<protein>
    <submittedName>
        <fullName evidence="2">Phage DNA-binding protein</fullName>
    </submittedName>
</protein>
<organism evidence="2 3">
    <name type="scientific">Ralstonia phage RSA1</name>
    <dbReference type="NCBI Taxonomy" id="2993856"/>
    <lineage>
        <taxon>Viruses</taxon>
        <taxon>Duplodnaviria</taxon>
        <taxon>Heunggongvirae</taxon>
        <taxon>Uroviricota</taxon>
        <taxon>Caudoviricetes</taxon>
        <taxon>Peduoviridae</taxon>
        <taxon>Aresaunavirus</taxon>
        <taxon>Aresaunavirus RSA1</taxon>
    </lineage>
</organism>
<dbReference type="Gene3D" id="1.10.260.40">
    <property type="entry name" value="lambda repressor-like DNA-binding domains"/>
    <property type="match status" value="1"/>
</dbReference>
<dbReference type="Pfam" id="PF01381">
    <property type="entry name" value="HTH_3"/>
    <property type="match status" value="1"/>
</dbReference>